<evidence type="ECO:0000313" key="14">
    <source>
        <dbReference type="Proteomes" id="UP000059188"/>
    </source>
</evidence>
<dbReference type="EMBL" id="LN679118">
    <property type="protein sequence ID" value="CEL54981.1"/>
    <property type="molecule type" value="Genomic_DNA"/>
</dbReference>
<comment type="subcellular location">
    <subcellularLocation>
        <location evidence="1">Membrane</location>
        <topology evidence="1">Multi-pass membrane protein</topology>
    </subcellularLocation>
</comment>
<keyword evidence="6" id="KW-0915">Sodium</keyword>
<feature type="transmembrane region" description="Helical" evidence="11">
    <location>
        <begin position="412"/>
        <end position="432"/>
    </location>
</feature>
<feature type="domain" description="Cation/H+ exchanger transmembrane" evidence="12">
    <location>
        <begin position="48"/>
        <end position="260"/>
    </location>
</feature>
<evidence type="ECO:0000256" key="7">
    <source>
        <dbReference type="ARBA" id="ARBA00023065"/>
    </source>
</evidence>
<dbReference type="GO" id="GO:0006814">
    <property type="term" value="P:sodium ion transport"/>
    <property type="evidence" value="ECO:0007669"/>
    <property type="project" value="UniProtKB-KW"/>
</dbReference>
<feature type="compositionally biased region" description="Basic and acidic residues" evidence="10">
    <location>
        <begin position="266"/>
        <end position="294"/>
    </location>
</feature>
<keyword evidence="8 11" id="KW-0472">Membrane</keyword>
<keyword evidence="9" id="KW-0739">Sodium transport</keyword>
<organism evidence="13 14">
    <name type="scientific">Thanatephorus cucumeris (strain AG1-IB / isolate 7/3/14)</name>
    <name type="common">Lettuce bottom rot fungus</name>
    <name type="synonym">Rhizoctonia solani</name>
    <dbReference type="NCBI Taxonomy" id="1108050"/>
    <lineage>
        <taxon>Eukaryota</taxon>
        <taxon>Fungi</taxon>
        <taxon>Dikarya</taxon>
        <taxon>Basidiomycota</taxon>
        <taxon>Agaricomycotina</taxon>
        <taxon>Agaricomycetes</taxon>
        <taxon>Cantharellales</taxon>
        <taxon>Ceratobasidiaceae</taxon>
        <taxon>Rhizoctonia</taxon>
        <taxon>Rhizoctonia solani AG-1</taxon>
    </lineage>
</organism>
<keyword evidence="5 11" id="KW-1133">Transmembrane helix</keyword>
<feature type="transmembrane region" description="Helical" evidence="11">
    <location>
        <begin position="344"/>
        <end position="362"/>
    </location>
</feature>
<feature type="transmembrane region" description="Helical" evidence="11">
    <location>
        <begin position="524"/>
        <end position="546"/>
    </location>
</feature>
<dbReference type="OrthoDB" id="1288932at2759"/>
<dbReference type="InterPro" id="IPR006153">
    <property type="entry name" value="Cation/H_exchanger_TM"/>
</dbReference>
<evidence type="ECO:0000256" key="6">
    <source>
        <dbReference type="ARBA" id="ARBA00023053"/>
    </source>
</evidence>
<dbReference type="GO" id="GO:1902600">
    <property type="term" value="P:proton transmembrane transport"/>
    <property type="evidence" value="ECO:0007669"/>
    <property type="project" value="InterPro"/>
</dbReference>
<dbReference type="AlphaFoldDB" id="A0A0B7FA87"/>
<name>A0A0B7FA87_THACB</name>
<proteinExistence type="predicted"/>
<dbReference type="GO" id="GO:0016020">
    <property type="term" value="C:membrane"/>
    <property type="evidence" value="ECO:0007669"/>
    <property type="project" value="UniProtKB-SubCell"/>
</dbReference>
<dbReference type="PANTHER" id="PTHR43562:SF3">
    <property type="entry name" value="SODIUM ION_PROTON EXCHANGER (EUROFUNG)"/>
    <property type="match status" value="1"/>
</dbReference>
<sequence>MTVGPIATSNDYSLPFVEPHTTALLVIGSFLYLLNVIHELFQLLFGAGLVGQLILGAIYCVPLGNILPMDIQTSIGAIGYWGLLLLIVEGGLGTRFDILSKRENLVLCVLVALSGICLPIGFSMLALYFGYHYSILESFIIGAALSVTSLGTTIAIMSSFSISLSESKLEGSVAEDDQSTSSQTRNIGDTRTGTILMGAAVIDDVPGLVISSVVANLGSPGARSTISAWEIARPIASSVALLLVTAILAKYIMPVLIERLPSRSREAYESKNTPRIEPESPTEKHNSQRLHEHSAQATSDSKTPSEVEQATFSNTASGHGKSNQELKSWRTRLSAFTKSQSSNAALFLFIAVLSIYITIAHYVGSSRLIGAFCAGSFMSHCWKLIQRHTKCDPNASWSPHVSFERIAPVQKYILAPFFFASIGAAIPVRSLFQATTAWRGVLFSALMVMAKLLAGGWLVIWGALERLSLRRASDQATLSGTVLPSTPSWPAGLLVGLALVTRGEIGLLILNIAKAQELVTEEGFSVGIWAVVLSTLIGPIGVGTLLRTQAINWIIRGPWGVPAS</sequence>
<keyword evidence="4 11" id="KW-0812">Transmembrane</keyword>
<dbReference type="Proteomes" id="UP000059188">
    <property type="component" value="Unassembled WGS sequence"/>
</dbReference>
<evidence type="ECO:0000256" key="9">
    <source>
        <dbReference type="ARBA" id="ARBA00023201"/>
    </source>
</evidence>
<feature type="transmembrane region" description="Helical" evidence="11">
    <location>
        <begin position="135"/>
        <end position="160"/>
    </location>
</feature>
<dbReference type="Pfam" id="PF00999">
    <property type="entry name" value="Na_H_Exchanger"/>
    <property type="match status" value="2"/>
</dbReference>
<feature type="transmembrane region" description="Helical" evidence="11">
    <location>
        <begin position="20"/>
        <end position="37"/>
    </location>
</feature>
<feature type="transmembrane region" description="Helical" evidence="11">
    <location>
        <begin position="73"/>
        <end position="93"/>
    </location>
</feature>
<keyword evidence="2" id="KW-0813">Transport</keyword>
<evidence type="ECO:0000256" key="1">
    <source>
        <dbReference type="ARBA" id="ARBA00004141"/>
    </source>
</evidence>
<evidence type="ECO:0000256" key="8">
    <source>
        <dbReference type="ARBA" id="ARBA00023136"/>
    </source>
</evidence>
<evidence type="ECO:0000256" key="10">
    <source>
        <dbReference type="SAM" id="MobiDB-lite"/>
    </source>
</evidence>
<evidence type="ECO:0000256" key="2">
    <source>
        <dbReference type="ARBA" id="ARBA00022448"/>
    </source>
</evidence>
<feature type="transmembrane region" description="Helical" evidence="11">
    <location>
        <begin position="44"/>
        <end position="67"/>
    </location>
</feature>
<feature type="transmembrane region" description="Helical" evidence="11">
    <location>
        <begin position="235"/>
        <end position="257"/>
    </location>
</feature>
<dbReference type="GO" id="GO:0015297">
    <property type="term" value="F:antiporter activity"/>
    <property type="evidence" value="ECO:0007669"/>
    <property type="project" value="UniProtKB-KW"/>
</dbReference>
<protein>
    <recommendedName>
        <fullName evidence="12">Cation/H+ exchanger transmembrane domain-containing protein</fullName>
    </recommendedName>
</protein>
<reference evidence="13 14" key="1">
    <citation type="submission" date="2014-11" db="EMBL/GenBank/DDBJ databases">
        <authorList>
            <person name="Wibberg Daniel"/>
        </authorList>
    </citation>
    <scope>NUCLEOTIDE SEQUENCE [LARGE SCALE GENOMIC DNA]</scope>
    <source>
        <strain evidence="13">Rhizoctonia solani AG1-IB 7/3/14</strain>
    </source>
</reference>
<evidence type="ECO:0000313" key="13">
    <source>
        <dbReference type="EMBL" id="CEL54981.1"/>
    </source>
</evidence>
<feature type="domain" description="Cation/H+ exchanger transmembrane" evidence="12">
    <location>
        <begin position="334"/>
        <end position="547"/>
    </location>
</feature>
<dbReference type="InterPro" id="IPR038770">
    <property type="entry name" value="Na+/solute_symporter_sf"/>
</dbReference>
<feature type="transmembrane region" description="Helical" evidence="11">
    <location>
        <begin position="438"/>
        <end position="464"/>
    </location>
</feature>
<accession>A0A0B7FA87</accession>
<evidence type="ECO:0000256" key="4">
    <source>
        <dbReference type="ARBA" id="ARBA00022692"/>
    </source>
</evidence>
<feature type="transmembrane region" description="Helical" evidence="11">
    <location>
        <begin position="195"/>
        <end position="215"/>
    </location>
</feature>
<dbReference type="Gene3D" id="1.20.1530.20">
    <property type="match status" value="2"/>
</dbReference>
<evidence type="ECO:0000256" key="11">
    <source>
        <dbReference type="SAM" id="Phobius"/>
    </source>
</evidence>
<feature type="transmembrane region" description="Helical" evidence="11">
    <location>
        <begin position="105"/>
        <end position="129"/>
    </location>
</feature>
<feature type="region of interest" description="Disordered" evidence="10">
    <location>
        <begin position="266"/>
        <end position="324"/>
    </location>
</feature>
<evidence type="ECO:0000256" key="5">
    <source>
        <dbReference type="ARBA" id="ARBA00022989"/>
    </source>
</evidence>
<keyword evidence="7" id="KW-0406">Ion transport</keyword>
<keyword evidence="14" id="KW-1185">Reference proteome</keyword>
<evidence type="ECO:0000259" key="12">
    <source>
        <dbReference type="Pfam" id="PF00999"/>
    </source>
</evidence>
<dbReference type="PANTHER" id="PTHR43562">
    <property type="entry name" value="NAPA-TYPE SODIUM/HYDROGEN ANTIPORTER"/>
    <property type="match status" value="1"/>
</dbReference>
<evidence type="ECO:0000256" key="3">
    <source>
        <dbReference type="ARBA" id="ARBA00022449"/>
    </source>
</evidence>
<keyword evidence="3" id="KW-0050">Antiport</keyword>
<gene>
    <name evidence="13" type="ORF">RSOLAG1IB_07474</name>
</gene>
<feature type="compositionally biased region" description="Polar residues" evidence="10">
    <location>
        <begin position="295"/>
        <end position="321"/>
    </location>
</feature>